<sequence length="124" mass="13242">MAGRDFGGEMRLRLADGTNLTMRGAFTLGSSSVTTEAVTNQDGSVSRTATLKPRTAEVTLEDDGTDVNALMRAPRQDIYLVEEFAGVSHVFTDAFFSGDASIDRATGEWTGLVINGSAYQRLSA</sequence>
<evidence type="ECO:0008006" key="3">
    <source>
        <dbReference type="Google" id="ProtNLM"/>
    </source>
</evidence>
<dbReference type="EMBL" id="JRFJ01000001">
    <property type="protein sequence ID" value="KHJ56303.1"/>
    <property type="molecule type" value="Genomic_DNA"/>
</dbReference>
<dbReference type="Pfam" id="PF10618">
    <property type="entry name" value="Tail_tube"/>
    <property type="match status" value="1"/>
</dbReference>
<proteinExistence type="predicted"/>
<gene>
    <name evidence="1" type="ORF">LA66_07015</name>
</gene>
<dbReference type="RefSeq" id="WP_039189925.1">
    <property type="nucleotide sequence ID" value="NZ_JRFJ01000001.1"/>
</dbReference>
<evidence type="ECO:0000313" key="1">
    <source>
        <dbReference type="EMBL" id="KHJ56303.1"/>
    </source>
</evidence>
<dbReference type="Proteomes" id="UP000030826">
    <property type="component" value="Unassembled WGS sequence"/>
</dbReference>
<reference evidence="1 2" key="1">
    <citation type="submission" date="2014-09" db="EMBL/GenBank/DDBJ databases">
        <title>Isolation and characterization of Aurantimonas altamirensis ON-56566 from clinical sample following a dog bite.</title>
        <authorList>
            <person name="Eshaghi A."/>
            <person name="Li A."/>
            <person name="Shahinas D."/>
            <person name="Bahn P."/>
            <person name="Kus J.V."/>
            <person name="Patel S.N."/>
        </authorList>
    </citation>
    <scope>NUCLEOTIDE SEQUENCE [LARGE SCALE GENOMIC DNA]</scope>
    <source>
        <strain evidence="1 2">ON-56566</strain>
    </source>
</reference>
<dbReference type="STRING" id="370622.LA66_07015"/>
<evidence type="ECO:0000313" key="2">
    <source>
        <dbReference type="Proteomes" id="UP000030826"/>
    </source>
</evidence>
<name>A0A0B1Q633_9HYPH</name>
<dbReference type="InterPro" id="IPR019596">
    <property type="entry name" value="Phage_Mu_GpM_tail_tub"/>
</dbReference>
<dbReference type="OrthoDB" id="8161260at2"/>
<protein>
    <recommendedName>
        <fullName evidence="3">Phage tail protein</fullName>
    </recommendedName>
</protein>
<dbReference type="AlphaFoldDB" id="A0A0B1Q633"/>
<organism evidence="1 2">
    <name type="scientific">Aureimonas altamirensis</name>
    <dbReference type="NCBI Taxonomy" id="370622"/>
    <lineage>
        <taxon>Bacteria</taxon>
        <taxon>Pseudomonadati</taxon>
        <taxon>Pseudomonadota</taxon>
        <taxon>Alphaproteobacteria</taxon>
        <taxon>Hyphomicrobiales</taxon>
        <taxon>Aurantimonadaceae</taxon>
        <taxon>Aureimonas</taxon>
    </lineage>
</organism>
<accession>A0A0B1Q633</accession>
<comment type="caution">
    <text evidence="1">The sequence shown here is derived from an EMBL/GenBank/DDBJ whole genome shotgun (WGS) entry which is preliminary data.</text>
</comment>